<evidence type="ECO:0000313" key="5">
    <source>
        <dbReference type="EMBL" id="CAB4658811.1"/>
    </source>
</evidence>
<evidence type="ECO:0000256" key="1">
    <source>
        <dbReference type="SAM" id="Phobius"/>
    </source>
</evidence>
<sequence>MFRGNQIRATVLTIFLFAGVLIFHHVGGGGFQIQPTFAILFFASLLYFRVKPMQEFAGPDLALAILVIQAGGHFMVSAPTEQSNLKMGISHLLASILTYEFAKHFDRATAAYERILSYLYPQLPSHLHLNIKVLFVAVNHRSTTEISEFVRRIIRERAPPTFYCA</sequence>
<gene>
    <name evidence="2" type="ORF">UFOPK2046_00663</name>
    <name evidence="3" type="ORF">UFOPK2157_01061</name>
    <name evidence="5" type="ORF">UFOPK2228_01052</name>
    <name evidence="4" type="ORF">UFOPK2245_01019</name>
</gene>
<dbReference type="EMBL" id="CAEZWK010000041">
    <property type="protein sequence ID" value="CAB4658077.1"/>
    <property type="molecule type" value="Genomic_DNA"/>
</dbReference>
<organism evidence="5">
    <name type="scientific">freshwater metagenome</name>
    <dbReference type="NCBI Taxonomy" id="449393"/>
    <lineage>
        <taxon>unclassified sequences</taxon>
        <taxon>metagenomes</taxon>
        <taxon>ecological metagenomes</taxon>
    </lineage>
</organism>
<proteinExistence type="predicted"/>
<evidence type="ECO:0000313" key="3">
    <source>
        <dbReference type="EMBL" id="CAB4647745.1"/>
    </source>
</evidence>
<feature type="transmembrane region" description="Helical" evidence="1">
    <location>
        <begin position="7"/>
        <end position="26"/>
    </location>
</feature>
<keyword evidence="1" id="KW-0812">Transmembrane</keyword>
<evidence type="ECO:0000313" key="2">
    <source>
        <dbReference type="EMBL" id="CAB4636087.1"/>
    </source>
</evidence>
<name>A0A6J6LAK8_9ZZZZ</name>
<dbReference type="EMBL" id="CAEZVW010000072">
    <property type="protein sequence ID" value="CAB4647745.1"/>
    <property type="molecule type" value="Genomic_DNA"/>
</dbReference>
<keyword evidence="1" id="KW-0472">Membrane</keyword>
<dbReference type="EMBL" id="CAEZWF010000052">
    <property type="protein sequence ID" value="CAB4658811.1"/>
    <property type="molecule type" value="Genomic_DNA"/>
</dbReference>
<evidence type="ECO:0000313" key="4">
    <source>
        <dbReference type="EMBL" id="CAB4658077.1"/>
    </source>
</evidence>
<feature type="transmembrane region" description="Helical" evidence="1">
    <location>
        <begin position="32"/>
        <end position="50"/>
    </location>
</feature>
<keyword evidence="1" id="KW-1133">Transmembrane helix</keyword>
<reference evidence="5" key="1">
    <citation type="submission" date="2020-05" db="EMBL/GenBank/DDBJ databases">
        <authorList>
            <person name="Chiriac C."/>
            <person name="Salcher M."/>
            <person name="Ghai R."/>
            <person name="Kavagutti S V."/>
        </authorList>
    </citation>
    <scope>NUCLEOTIDE SEQUENCE</scope>
</reference>
<dbReference type="AlphaFoldDB" id="A0A6J6LAK8"/>
<accession>A0A6J6LAK8</accession>
<dbReference type="EMBL" id="CAEZVP010000117">
    <property type="protein sequence ID" value="CAB4636087.1"/>
    <property type="molecule type" value="Genomic_DNA"/>
</dbReference>
<protein>
    <submittedName>
        <fullName evidence="5">Unannotated protein</fullName>
    </submittedName>
</protein>